<keyword evidence="3" id="KW-1185">Reference proteome</keyword>
<dbReference type="PATRIC" id="fig|52.7.peg.1777"/>
<name>A0A0K1E9H5_CHOCO</name>
<organism evidence="2 3">
    <name type="scientific">Chondromyces crocatus</name>
    <dbReference type="NCBI Taxonomy" id="52"/>
    <lineage>
        <taxon>Bacteria</taxon>
        <taxon>Pseudomonadati</taxon>
        <taxon>Myxococcota</taxon>
        <taxon>Polyangia</taxon>
        <taxon>Polyangiales</taxon>
        <taxon>Polyangiaceae</taxon>
        <taxon>Chondromyces</taxon>
    </lineage>
</organism>
<gene>
    <name evidence="2" type="ORF">CMC5_016610</name>
</gene>
<reference evidence="2 3" key="1">
    <citation type="submission" date="2015-07" db="EMBL/GenBank/DDBJ databases">
        <title>Genome analysis of myxobacterium Chondromyces crocatus Cm c5 reveals a high potential for natural compound synthesis and the genetic basis for the loss of fruiting body formation.</title>
        <authorList>
            <person name="Zaburannyi N."/>
            <person name="Bunk B."/>
            <person name="Maier J."/>
            <person name="Overmann J."/>
            <person name="Mueller R."/>
        </authorList>
    </citation>
    <scope>NUCLEOTIDE SEQUENCE [LARGE SCALE GENOMIC DNA]</scope>
    <source>
        <strain evidence="2 3">Cm c5</strain>
    </source>
</reference>
<evidence type="ECO:0000313" key="2">
    <source>
        <dbReference type="EMBL" id="AKT37520.1"/>
    </source>
</evidence>
<dbReference type="AlphaFoldDB" id="A0A0K1E9H5"/>
<dbReference type="STRING" id="52.CMC5_016610"/>
<dbReference type="EMBL" id="CP012159">
    <property type="protein sequence ID" value="AKT37520.1"/>
    <property type="molecule type" value="Genomic_DNA"/>
</dbReference>
<accession>A0A0K1E9H5</accession>
<sequence length="456" mass="50496">MSLEQYRGQCLEKLQWALGLLEIQADAGRLEPVAELIVQTMTGPWRYFHTPDHIFEVGGTDDPIEVLAALFHDIVYVQVDRGIHFNLAVYLTPYIEQDDERLRIREASDLPADDEGLALILDLFNFAPGQVLSPFGGQNELLSAMVAVKVMRPWLSLRLLAQVVACIEATIPFRRVNDQGLTSSEALCARLRTASQRFRLGLGEPEILEAVIRSVRLANRDVGGFGDTSACFLDNTWSLLPETNPHFKNPHSYTAREYRTSLQKTAGFLESLVPSIIFRRFHGEPDEATYNALVARADHNLAVGRLYLWTKLVTMALLEAISHRLGPDVPLTLLLGQLPTAGAPSGRLADLLPPPSRPRSPEGAVEDEVFDLLDKGRSRESTYDLRNSPMSVFLVHAIGFDGIRRELPRAQAFFAGTLAAEAYLKDGPQAAIDILVQGIAELFVRRKQAVTCAGCT</sequence>
<dbReference type="RefSeq" id="WP_050429874.1">
    <property type="nucleotide sequence ID" value="NZ_CP012159.1"/>
</dbReference>
<dbReference type="Proteomes" id="UP000067626">
    <property type="component" value="Chromosome"/>
</dbReference>
<dbReference type="KEGG" id="ccro:CMC5_016610"/>
<proteinExistence type="predicted"/>
<dbReference type="OrthoDB" id="5484018at2"/>
<feature type="region of interest" description="Disordered" evidence="1">
    <location>
        <begin position="346"/>
        <end position="365"/>
    </location>
</feature>
<evidence type="ECO:0000313" key="3">
    <source>
        <dbReference type="Proteomes" id="UP000067626"/>
    </source>
</evidence>
<evidence type="ECO:0000256" key="1">
    <source>
        <dbReference type="SAM" id="MobiDB-lite"/>
    </source>
</evidence>
<protein>
    <submittedName>
        <fullName evidence="2">Uncharacterized protein</fullName>
    </submittedName>
</protein>